<reference evidence="2 3" key="2">
    <citation type="journal article" date="2011" name="Stand. Genomic Sci.">
        <title>Complete genome sequence of Tsukamurella paurometabola type strain (no. 33).</title>
        <authorList>
            <person name="Munk A.C."/>
            <person name="Lapidus A."/>
            <person name="Lucas S."/>
            <person name="Nolan M."/>
            <person name="Tice H."/>
            <person name="Cheng J.F."/>
            <person name="Del Rio T.G."/>
            <person name="Goodwin L."/>
            <person name="Pitluck S."/>
            <person name="Liolios K."/>
            <person name="Huntemann M."/>
            <person name="Ivanova N."/>
            <person name="Mavromatis K."/>
            <person name="Mikhailova N."/>
            <person name="Pati A."/>
            <person name="Chen A."/>
            <person name="Palaniappan K."/>
            <person name="Tapia R."/>
            <person name="Han C."/>
            <person name="Land M."/>
            <person name="Hauser L."/>
            <person name="Chang Y.J."/>
            <person name="Jeffries C.D."/>
            <person name="Brettin T."/>
            <person name="Yasawong M."/>
            <person name="Brambilla E.M."/>
            <person name="Rohde M."/>
            <person name="Sikorski J."/>
            <person name="Goker M."/>
            <person name="Detter J.C."/>
            <person name="Woyke T."/>
            <person name="Bristow J."/>
            <person name="Eisen J.A."/>
            <person name="Markowitz V."/>
            <person name="Hugenholtz P."/>
            <person name="Kyrpides N.C."/>
            <person name="Klenk H.P."/>
        </authorList>
    </citation>
    <scope>NUCLEOTIDE SEQUENCE [LARGE SCALE GENOMIC DNA]</scope>
    <source>
        <strain evidence="3">ATCC 8368 / DSM 20162 / CCUG 35730 / CIP 100753 / JCM 10117 / KCTC 9821 / NBRC 16120 / NCIMB 702349 / NCTC 13040</strain>
    </source>
</reference>
<feature type="region of interest" description="Disordered" evidence="1">
    <location>
        <begin position="1"/>
        <end position="24"/>
    </location>
</feature>
<organism evidence="2 3">
    <name type="scientific">Tsukamurella paurometabola (strain ATCC 8368 / DSM 20162 / CCUG 35730 / CIP 100753 / JCM 10117 / KCTC 9821 / NBRC 16120 / NCIMB 702349 / NCTC 13040)</name>
    <name type="common">Corynebacterium paurometabolum</name>
    <dbReference type="NCBI Taxonomy" id="521096"/>
    <lineage>
        <taxon>Bacteria</taxon>
        <taxon>Bacillati</taxon>
        <taxon>Actinomycetota</taxon>
        <taxon>Actinomycetes</taxon>
        <taxon>Mycobacteriales</taxon>
        <taxon>Tsukamurellaceae</taxon>
        <taxon>Tsukamurella</taxon>
    </lineage>
</organism>
<keyword evidence="3" id="KW-1185">Reference proteome</keyword>
<sequence>MLVATEPVEGWGSGPSEAGESVPPIEGIRHNSLVFEIQCDLGHVGVVEFGLHKGQTHVRVTRVDVDTDEDLDD</sequence>
<protein>
    <submittedName>
        <fullName evidence="2">Uncharacterized protein</fullName>
    </submittedName>
</protein>
<accession>D5URN0</accession>
<gene>
    <name evidence="2" type="ordered locus">Tpau_0442</name>
</gene>
<evidence type="ECO:0000313" key="2">
    <source>
        <dbReference type="EMBL" id="ADG77083.1"/>
    </source>
</evidence>
<dbReference type="EMBL" id="CP001966">
    <property type="protein sequence ID" value="ADG77083.1"/>
    <property type="molecule type" value="Genomic_DNA"/>
</dbReference>
<proteinExistence type="predicted"/>
<reference evidence="3" key="1">
    <citation type="submission" date="2010-03" db="EMBL/GenBank/DDBJ databases">
        <title>The complete chromosome of Tsukamurella paurometabola DSM 20162.</title>
        <authorList>
            <consortium name="US DOE Joint Genome Institute (JGI-PGF)"/>
            <person name="Lucas S."/>
            <person name="Copeland A."/>
            <person name="Lapidus A."/>
            <person name="Glavina del Rio T."/>
            <person name="Dalin E."/>
            <person name="Tice H."/>
            <person name="Bruce D."/>
            <person name="Goodwin L."/>
            <person name="Pitluck S."/>
            <person name="Kyrpides N."/>
            <person name="Mavromatis K."/>
            <person name="Ivanova N."/>
            <person name="Mikhailova N."/>
            <person name="Munk A.C."/>
            <person name="Brettin T."/>
            <person name="Detter J.C."/>
            <person name="Tapia R."/>
            <person name="Han C."/>
            <person name="Larimer F."/>
            <person name="Land M."/>
            <person name="Hauser L."/>
            <person name="Markowitz V."/>
            <person name="Cheng J.-F."/>
            <person name="Hugenholtz P."/>
            <person name="Woyke T."/>
            <person name="Wu D."/>
            <person name="Jando M."/>
            <person name="Brambilla E."/>
            <person name="Klenk H.-P."/>
            <person name="Eisen J.A."/>
        </authorList>
    </citation>
    <scope>NUCLEOTIDE SEQUENCE [LARGE SCALE GENOMIC DNA]</scope>
    <source>
        <strain evidence="3">ATCC 8368 / DSM 20162 / CCUG 35730 / CIP 100753 / JCM 10117 / KCTC 9821 / NBRC 16120 / NCIMB 702349 / NCTC 13040</strain>
    </source>
</reference>
<name>D5URN0_TSUPD</name>
<dbReference type="AlphaFoldDB" id="D5URN0"/>
<dbReference type="HOGENOM" id="CLU_2703778_0_0_11"/>
<evidence type="ECO:0000256" key="1">
    <source>
        <dbReference type="SAM" id="MobiDB-lite"/>
    </source>
</evidence>
<dbReference type="Proteomes" id="UP000001213">
    <property type="component" value="Chromosome"/>
</dbReference>
<dbReference type="KEGG" id="tpr:Tpau_0442"/>
<evidence type="ECO:0000313" key="3">
    <source>
        <dbReference type="Proteomes" id="UP000001213"/>
    </source>
</evidence>